<protein>
    <submittedName>
        <fullName evidence="2">Uncharacterized protein</fullName>
    </submittedName>
</protein>
<name>A0AAV4V227_9ARAC</name>
<feature type="compositionally biased region" description="Basic and acidic residues" evidence="1">
    <location>
        <begin position="1"/>
        <end position="16"/>
    </location>
</feature>
<organism evidence="2 3">
    <name type="scientific">Caerostris darwini</name>
    <dbReference type="NCBI Taxonomy" id="1538125"/>
    <lineage>
        <taxon>Eukaryota</taxon>
        <taxon>Metazoa</taxon>
        <taxon>Ecdysozoa</taxon>
        <taxon>Arthropoda</taxon>
        <taxon>Chelicerata</taxon>
        <taxon>Arachnida</taxon>
        <taxon>Araneae</taxon>
        <taxon>Araneomorphae</taxon>
        <taxon>Entelegynae</taxon>
        <taxon>Araneoidea</taxon>
        <taxon>Araneidae</taxon>
        <taxon>Caerostris</taxon>
    </lineage>
</organism>
<sequence length="106" mass="12167">MERGALERENHEKENWTLRSNSTPLDRAETVSRDPICTMDTGSGYQRFENKFFLEKKMLNSTGFATHRLNARLQNSTAVTARGSTRTTHVRKVKYDVETAWNSTPS</sequence>
<feature type="region of interest" description="Disordered" evidence="1">
    <location>
        <begin position="1"/>
        <end position="29"/>
    </location>
</feature>
<dbReference type="Proteomes" id="UP001054837">
    <property type="component" value="Unassembled WGS sequence"/>
</dbReference>
<gene>
    <name evidence="2" type="ORF">CDAR_500721</name>
</gene>
<proteinExistence type="predicted"/>
<dbReference type="AlphaFoldDB" id="A0AAV4V227"/>
<evidence type="ECO:0000313" key="3">
    <source>
        <dbReference type="Proteomes" id="UP001054837"/>
    </source>
</evidence>
<evidence type="ECO:0000313" key="2">
    <source>
        <dbReference type="EMBL" id="GIY64059.1"/>
    </source>
</evidence>
<comment type="caution">
    <text evidence="2">The sequence shown here is derived from an EMBL/GenBank/DDBJ whole genome shotgun (WGS) entry which is preliminary data.</text>
</comment>
<dbReference type="EMBL" id="BPLQ01012262">
    <property type="protein sequence ID" value="GIY64059.1"/>
    <property type="molecule type" value="Genomic_DNA"/>
</dbReference>
<keyword evidence="3" id="KW-1185">Reference proteome</keyword>
<accession>A0AAV4V227</accession>
<evidence type="ECO:0000256" key="1">
    <source>
        <dbReference type="SAM" id="MobiDB-lite"/>
    </source>
</evidence>
<reference evidence="2 3" key="1">
    <citation type="submission" date="2021-06" db="EMBL/GenBank/DDBJ databases">
        <title>Caerostris darwini draft genome.</title>
        <authorList>
            <person name="Kono N."/>
            <person name="Arakawa K."/>
        </authorList>
    </citation>
    <scope>NUCLEOTIDE SEQUENCE [LARGE SCALE GENOMIC DNA]</scope>
</reference>